<evidence type="ECO:0000256" key="3">
    <source>
        <dbReference type="ARBA" id="ARBA00022840"/>
    </source>
</evidence>
<evidence type="ECO:0000313" key="12">
    <source>
        <dbReference type="Proteomes" id="UP000051008"/>
    </source>
</evidence>
<dbReference type="InterPro" id="IPR001270">
    <property type="entry name" value="ClpA/B"/>
</dbReference>
<comment type="function">
    <text evidence="5">Part of a stress-induced multi-chaperone system, it is involved in the recovery of the cell from heat-induced damage, in cooperation with DnaK, DnaJ and GrpE. Acts before DnaK, in the processing of protein aggregates. Protein binding stimulates the ATPase activity; ATP hydrolysis unfolds the denatured protein aggregates, which probably helps expose new hydrophobic binding sites on the surface of ClpB-bound aggregates, contributing to the solubilization and refolding of denatured protein aggregates by DnaK.</text>
</comment>
<keyword evidence="12" id="KW-1185">Reference proteome</keyword>
<dbReference type="InterPro" id="IPR027417">
    <property type="entry name" value="P-loop_NTPase"/>
</dbReference>
<dbReference type="FunFam" id="3.40.50.300:FF:000025">
    <property type="entry name" value="ATP-dependent Clp protease subunit"/>
    <property type="match status" value="1"/>
</dbReference>
<dbReference type="InterPro" id="IPR004176">
    <property type="entry name" value="Clp_R_N"/>
</dbReference>
<keyword evidence="3 7" id="KW-0067">ATP-binding</keyword>
<dbReference type="Pfam" id="PF07724">
    <property type="entry name" value="AAA_2"/>
    <property type="match status" value="1"/>
</dbReference>
<comment type="similarity">
    <text evidence="7">Belongs to the ClpA/ClpB family.</text>
</comment>
<dbReference type="InterPro" id="IPR050130">
    <property type="entry name" value="ClpA_ClpB"/>
</dbReference>
<feature type="domain" description="UVR" evidence="9">
    <location>
        <begin position="424"/>
        <end position="459"/>
    </location>
</feature>
<evidence type="ECO:0000256" key="6">
    <source>
        <dbReference type="PROSITE-ProRule" id="PRU01251"/>
    </source>
</evidence>
<dbReference type="Pfam" id="PF02861">
    <property type="entry name" value="Clp_N"/>
    <property type="match status" value="1"/>
</dbReference>
<evidence type="ECO:0000256" key="1">
    <source>
        <dbReference type="ARBA" id="ARBA00022737"/>
    </source>
</evidence>
<evidence type="ECO:0000256" key="4">
    <source>
        <dbReference type="ARBA" id="ARBA00023186"/>
    </source>
</evidence>
<organism evidence="11 12">
    <name type="scientific">Ligilactobacillus agilis DSM 20509</name>
    <dbReference type="NCBI Taxonomy" id="1423718"/>
    <lineage>
        <taxon>Bacteria</taxon>
        <taxon>Bacillati</taxon>
        <taxon>Bacillota</taxon>
        <taxon>Bacilli</taxon>
        <taxon>Lactobacillales</taxon>
        <taxon>Lactobacillaceae</taxon>
        <taxon>Ligilactobacillus</taxon>
    </lineage>
</organism>
<dbReference type="GO" id="GO:0016887">
    <property type="term" value="F:ATP hydrolysis activity"/>
    <property type="evidence" value="ECO:0007669"/>
    <property type="project" value="InterPro"/>
</dbReference>
<keyword evidence="4 7" id="KW-0143">Chaperone</keyword>
<dbReference type="InterPro" id="IPR018368">
    <property type="entry name" value="ClpA/B_CS1"/>
</dbReference>
<evidence type="ECO:0000256" key="7">
    <source>
        <dbReference type="RuleBase" id="RU004432"/>
    </source>
</evidence>
<dbReference type="GO" id="GO:0034605">
    <property type="term" value="P:cellular response to heat"/>
    <property type="evidence" value="ECO:0007669"/>
    <property type="project" value="TreeGrafter"/>
</dbReference>
<evidence type="ECO:0000313" key="11">
    <source>
        <dbReference type="EMBL" id="KRM63685.1"/>
    </source>
</evidence>
<evidence type="ECO:0000259" key="10">
    <source>
        <dbReference type="PROSITE" id="PS51903"/>
    </source>
</evidence>
<dbReference type="PRINTS" id="PR00300">
    <property type="entry name" value="CLPPROTEASEA"/>
</dbReference>
<proteinExistence type="inferred from homology"/>
<dbReference type="PATRIC" id="fig|1423718.3.peg.259"/>
<evidence type="ECO:0000256" key="8">
    <source>
        <dbReference type="SAM" id="Coils"/>
    </source>
</evidence>
<accession>A0A0R2AAF4</accession>
<dbReference type="InterPro" id="IPR036628">
    <property type="entry name" value="Clp_N_dom_sf"/>
</dbReference>
<dbReference type="Pfam" id="PF10431">
    <property type="entry name" value="ClpB_D2-small"/>
    <property type="match status" value="1"/>
</dbReference>
<dbReference type="SUPFAM" id="SSF52540">
    <property type="entry name" value="P-loop containing nucleoside triphosphate hydrolases"/>
    <property type="match status" value="2"/>
</dbReference>
<evidence type="ECO:0000259" key="9">
    <source>
        <dbReference type="PROSITE" id="PS50151"/>
    </source>
</evidence>
<feature type="domain" description="Clp R" evidence="10">
    <location>
        <begin position="1"/>
        <end position="148"/>
    </location>
</feature>
<evidence type="ECO:0000256" key="5">
    <source>
        <dbReference type="ARBA" id="ARBA00025613"/>
    </source>
</evidence>
<dbReference type="PANTHER" id="PTHR11638">
    <property type="entry name" value="ATP-DEPENDENT CLP PROTEASE"/>
    <property type="match status" value="1"/>
</dbReference>
<feature type="coiled-coil region" evidence="8">
    <location>
        <begin position="420"/>
        <end position="484"/>
    </location>
</feature>
<dbReference type="Gene3D" id="4.10.860.10">
    <property type="entry name" value="UVR domain"/>
    <property type="match status" value="1"/>
</dbReference>
<keyword evidence="1 6" id="KW-0677">Repeat</keyword>
<dbReference type="FunFam" id="3.40.50.300:FF:000010">
    <property type="entry name" value="Chaperone clpB 1, putative"/>
    <property type="match status" value="1"/>
</dbReference>
<dbReference type="EMBL" id="AYYP01000058">
    <property type="protein sequence ID" value="KRM63685.1"/>
    <property type="molecule type" value="Genomic_DNA"/>
</dbReference>
<dbReference type="InterPro" id="IPR003593">
    <property type="entry name" value="AAA+_ATPase"/>
</dbReference>
<name>A0A0R2AAF4_9LACO</name>
<keyword evidence="2 7" id="KW-0547">Nucleotide-binding</keyword>
<protein>
    <submittedName>
        <fullName evidence="11">Negative regulator of genetic competence</fullName>
    </submittedName>
</protein>
<dbReference type="Gene3D" id="1.10.1780.10">
    <property type="entry name" value="Clp, N-terminal domain"/>
    <property type="match status" value="1"/>
</dbReference>
<comment type="caution">
    <text evidence="11">The sequence shown here is derived from an EMBL/GenBank/DDBJ whole genome shotgun (WGS) entry which is preliminary data.</text>
</comment>
<evidence type="ECO:0000256" key="2">
    <source>
        <dbReference type="ARBA" id="ARBA00022741"/>
    </source>
</evidence>
<reference evidence="11 12" key="1">
    <citation type="journal article" date="2015" name="Genome Announc.">
        <title>Expanding the biotechnology potential of lactobacilli through comparative genomics of 213 strains and associated genera.</title>
        <authorList>
            <person name="Sun Z."/>
            <person name="Harris H.M."/>
            <person name="McCann A."/>
            <person name="Guo C."/>
            <person name="Argimon S."/>
            <person name="Zhang W."/>
            <person name="Yang X."/>
            <person name="Jeffery I.B."/>
            <person name="Cooney J.C."/>
            <person name="Kagawa T.F."/>
            <person name="Liu W."/>
            <person name="Song Y."/>
            <person name="Salvetti E."/>
            <person name="Wrobel A."/>
            <person name="Rasinkangas P."/>
            <person name="Parkhill J."/>
            <person name="Rea M.C."/>
            <person name="O'Sullivan O."/>
            <person name="Ritari J."/>
            <person name="Douillard F.P."/>
            <person name="Paul Ross R."/>
            <person name="Yang R."/>
            <person name="Briner A.E."/>
            <person name="Felis G.E."/>
            <person name="de Vos W.M."/>
            <person name="Barrangou R."/>
            <person name="Klaenhammer T.R."/>
            <person name="Caufield P.W."/>
            <person name="Cui Y."/>
            <person name="Zhang H."/>
            <person name="O'Toole P.W."/>
        </authorList>
    </citation>
    <scope>NUCLEOTIDE SEQUENCE [LARGE SCALE GENOMIC DNA]</scope>
    <source>
        <strain evidence="11 12">DSM 20509</strain>
    </source>
</reference>
<dbReference type="SMART" id="SM01086">
    <property type="entry name" value="ClpB_D2-small"/>
    <property type="match status" value="1"/>
</dbReference>
<dbReference type="PROSITE" id="PS00871">
    <property type="entry name" value="CLPAB_2"/>
    <property type="match status" value="1"/>
</dbReference>
<dbReference type="PROSITE" id="PS51903">
    <property type="entry name" value="CLP_R"/>
    <property type="match status" value="1"/>
</dbReference>
<dbReference type="Proteomes" id="UP000051008">
    <property type="component" value="Unassembled WGS sequence"/>
</dbReference>
<dbReference type="PROSITE" id="PS00870">
    <property type="entry name" value="CLPAB_1"/>
    <property type="match status" value="1"/>
</dbReference>
<dbReference type="OrthoDB" id="9803641at2"/>
<dbReference type="GO" id="GO:0005737">
    <property type="term" value="C:cytoplasm"/>
    <property type="evidence" value="ECO:0007669"/>
    <property type="project" value="TreeGrafter"/>
</dbReference>
<dbReference type="SMART" id="SM00382">
    <property type="entry name" value="AAA"/>
    <property type="match status" value="2"/>
</dbReference>
<dbReference type="CDD" id="cd00009">
    <property type="entry name" value="AAA"/>
    <property type="match status" value="1"/>
</dbReference>
<dbReference type="InterPro" id="IPR019489">
    <property type="entry name" value="Clp_ATPase_C"/>
</dbReference>
<dbReference type="InterPro" id="IPR028299">
    <property type="entry name" value="ClpA/B_CS2"/>
</dbReference>
<dbReference type="AlphaFoldDB" id="A0A0R2AAF4"/>
<dbReference type="RefSeq" id="WP_056976951.1">
    <property type="nucleotide sequence ID" value="NZ_AYYP01000058.1"/>
</dbReference>
<dbReference type="Pfam" id="PF00004">
    <property type="entry name" value="AAA"/>
    <property type="match status" value="1"/>
</dbReference>
<dbReference type="CDD" id="cd19499">
    <property type="entry name" value="RecA-like_ClpB_Hsp104-like"/>
    <property type="match status" value="1"/>
</dbReference>
<dbReference type="PANTHER" id="PTHR11638:SF18">
    <property type="entry name" value="HEAT SHOCK PROTEIN 104"/>
    <property type="match status" value="1"/>
</dbReference>
<dbReference type="PROSITE" id="PS50151">
    <property type="entry name" value="UVR"/>
    <property type="match status" value="1"/>
</dbReference>
<dbReference type="InterPro" id="IPR041546">
    <property type="entry name" value="ClpA/ClpB_AAA_lid"/>
</dbReference>
<dbReference type="Gene3D" id="3.40.50.300">
    <property type="entry name" value="P-loop containing nucleotide triphosphate hydrolases"/>
    <property type="match status" value="2"/>
</dbReference>
<dbReference type="InterPro" id="IPR001943">
    <property type="entry name" value="UVR_dom"/>
</dbReference>
<dbReference type="GO" id="GO:0005524">
    <property type="term" value="F:ATP binding"/>
    <property type="evidence" value="ECO:0007669"/>
    <property type="project" value="UniProtKB-KW"/>
</dbReference>
<gene>
    <name evidence="11" type="ORF">FC14_GL000245</name>
</gene>
<dbReference type="Pfam" id="PF17871">
    <property type="entry name" value="AAA_lid_9"/>
    <property type="match status" value="1"/>
</dbReference>
<dbReference type="InterPro" id="IPR003959">
    <property type="entry name" value="ATPase_AAA_core"/>
</dbReference>
<sequence>MDELYTPSANRVLILAQEQANYFKHQAIGTEHLLLALSLEENGIANKVLRQNVITATDIREEIERLTGYGNLRRQAPDNYLPYSPKAKAVLEKAKNEASILNAAKVGTEHILLALLDDETIVSSRILASLNVDVKRIKQSIYHQLGVSPVQVRKATRANNMKNQEKTPTLDELARDLTAMAANQEVDPVVGRDQEIKRVIQVLSRRTKNNPVLLGEPGVGKTAVAEGLAQKIVLEQVPDNLLTKRIMMLDMGSLVAGTKFRGEFEDRLKKILDEIYQDGNVILFIDELHTLIGAGGAEGAIDASNILKPALARGEVQVIGATTLDEYQKYVESDAALERRFARVNVEEPTKKVTFEILTGLRPRYEKFHKVKLTDEALKAAVDYSSRYITNRFLPDKAIDLMDESAARVRIAHSEKKSKLSESKLKLDELSRAKDEALLREDFEEAAKLRNQELKLRQKLAEMKRREEEKAKKLEFNIKVTTQDVAGVVADWTGVPVTQMTKTESERLINLEKVLHERVVGQAEAVSAVAKAIRRARSGLSDPGRPIGSFMFLGPTGVGKTELAKALAQAMFGDEDSMIRIDMSEYMEKYSTSRLVGSPPGYVGYDEGGQLTEKVRNKPYSVVLLDEVEKAHPDVFNILLQVLDDGYLTDSKGRRVDFRNTIIIMTSNLGATALRDDKAVGFGVAKPRDEYAAMSAKIREALKKSFRPEFLNRIDEIVIFHSLVKEELHEIVKKMAKQIVDRLAQKDVKLKITPAAIDVIAKAGFDPEYGARPIRRALQNKVEDKLSDALLMGQIVQGATVTLGASKGKITLNVKEASPVSTK</sequence>
<dbReference type="SUPFAM" id="SSF81923">
    <property type="entry name" value="Double Clp-N motif"/>
    <property type="match status" value="1"/>
</dbReference>
<keyword evidence="8" id="KW-0175">Coiled coil</keyword>
<dbReference type="Gene3D" id="1.10.8.60">
    <property type="match status" value="2"/>
</dbReference>